<evidence type="ECO:0000313" key="6">
    <source>
        <dbReference type="Proteomes" id="UP000823922"/>
    </source>
</evidence>
<dbReference type="Gene3D" id="3.40.50.300">
    <property type="entry name" value="P-loop containing nucleotide triphosphate hydrolases"/>
    <property type="match status" value="1"/>
</dbReference>
<sequence length="314" mass="34610">MREEVQKIIDNVGKVIIGKEAVIQKLLAAILADGHVLLEDVPGTGKTKLAKSLAASLGIRMGRIQFTPDMLPADITGLSVYNRENDRFELKKGPVFTNILLADEINRATPRTQAGLLECMEERQVTIDGETLELERPFFVIATQNPVETAGTFPLPEAQTDRFMMKLAMGFPDREEETAILQAYSMEDPLEKLQPVMTKEELLSMKEEAKRVYVHPLVAGYLADIAGATRRQEKVAMGVSPRGTLALMRAAKALACMEGRDYLIPDDVKTLAPDVLSHRLIFAYGSSGQGESRALMEEILAQVPVPVEDFGKRG</sequence>
<dbReference type="Pfam" id="PF17863">
    <property type="entry name" value="AAA_lid_2"/>
    <property type="match status" value="1"/>
</dbReference>
<dbReference type="InterPro" id="IPR027417">
    <property type="entry name" value="P-loop_NTPase"/>
</dbReference>
<dbReference type="InterPro" id="IPR041628">
    <property type="entry name" value="ChlI/MoxR_AAA_lid"/>
</dbReference>
<reference evidence="5" key="2">
    <citation type="submission" date="2021-04" db="EMBL/GenBank/DDBJ databases">
        <authorList>
            <person name="Gilroy R."/>
        </authorList>
    </citation>
    <scope>NUCLEOTIDE SEQUENCE</scope>
    <source>
        <strain evidence="5">ChiBcec1-1630</strain>
    </source>
</reference>
<dbReference type="SMART" id="SM00382">
    <property type="entry name" value="AAA"/>
    <property type="match status" value="1"/>
</dbReference>
<organism evidence="5 6">
    <name type="scientific">Candidatus Eisenbergiella intestinigallinarum</name>
    <dbReference type="NCBI Taxonomy" id="2838549"/>
    <lineage>
        <taxon>Bacteria</taxon>
        <taxon>Bacillati</taxon>
        <taxon>Bacillota</taxon>
        <taxon>Clostridia</taxon>
        <taxon>Lachnospirales</taxon>
        <taxon>Lachnospiraceae</taxon>
        <taxon>Eisenbergiella</taxon>
    </lineage>
</organism>
<comment type="caution">
    <text evidence="5">The sequence shown here is derived from an EMBL/GenBank/DDBJ whole genome shotgun (WGS) entry which is preliminary data.</text>
</comment>
<protein>
    <submittedName>
        <fullName evidence="5">MoxR family ATPase</fullName>
    </submittedName>
</protein>
<name>A0A9D2TTC1_9FIRM</name>
<keyword evidence="2" id="KW-0067">ATP-binding</keyword>
<dbReference type="PANTHER" id="PTHR42759">
    <property type="entry name" value="MOXR FAMILY PROTEIN"/>
    <property type="match status" value="1"/>
</dbReference>
<gene>
    <name evidence="5" type="ORF">H9926_08100</name>
</gene>
<evidence type="ECO:0000259" key="4">
    <source>
        <dbReference type="SMART" id="SM00382"/>
    </source>
</evidence>
<accession>A0A9D2TTC1</accession>
<dbReference type="GO" id="GO:0005524">
    <property type="term" value="F:ATP binding"/>
    <property type="evidence" value="ECO:0007669"/>
    <property type="project" value="UniProtKB-KW"/>
</dbReference>
<dbReference type="AlphaFoldDB" id="A0A9D2TTC1"/>
<dbReference type="FunFam" id="3.40.50.300:FF:000640">
    <property type="entry name" value="MoxR family ATPase"/>
    <property type="match status" value="1"/>
</dbReference>
<dbReference type="PANTHER" id="PTHR42759:SF5">
    <property type="entry name" value="METHANOL DEHYDROGENASE REGULATOR"/>
    <property type="match status" value="1"/>
</dbReference>
<dbReference type="GO" id="GO:0016887">
    <property type="term" value="F:ATP hydrolysis activity"/>
    <property type="evidence" value="ECO:0007669"/>
    <property type="project" value="InterPro"/>
</dbReference>
<reference evidence="5" key="1">
    <citation type="journal article" date="2021" name="PeerJ">
        <title>Extensive microbial diversity within the chicken gut microbiome revealed by metagenomics and culture.</title>
        <authorList>
            <person name="Gilroy R."/>
            <person name="Ravi A."/>
            <person name="Getino M."/>
            <person name="Pursley I."/>
            <person name="Horton D.L."/>
            <person name="Alikhan N.F."/>
            <person name="Baker D."/>
            <person name="Gharbi K."/>
            <person name="Hall N."/>
            <person name="Watson M."/>
            <person name="Adriaenssens E.M."/>
            <person name="Foster-Nyarko E."/>
            <person name="Jarju S."/>
            <person name="Secka A."/>
            <person name="Antonio M."/>
            <person name="Oren A."/>
            <person name="Chaudhuri R.R."/>
            <person name="La Ragione R."/>
            <person name="Hildebrand F."/>
            <person name="Pallen M.J."/>
        </authorList>
    </citation>
    <scope>NUCLEOTIDE SEQUENCE</scope>
    <source>
        <strain evidence="5">ChiBcec1-1630</strain>
    </source>
</reference>
<dbReference type="Proteomes" id="UP000823922">
    <property type="component" value="Unassembled WGS sequence"/>
</dbReference>
<dbReference type="InterPro" id="IPR011703">
    <property type="entry name" value="ATPase_AAA-3"/>
</dbReference>
<dbReference type="InterPro" id="IPR050764">
    <property type="entry name" value="CbbQ/NirQ/NorQ/GpvN"/>
</dbReference>
<dbReference type="CDD" id="cd00009">
    <property type="entry name" value="AAA"/>
    <property type="match status" value="1"/>
</dbReference>
<dbReference type="Gene3D" id="1.10.8.80">
    <property type="entry name" value="Magnesium chelatase subunit I, C-Terminal domain"/>
    <property type="match status" value="1"/>
</dbReference>
<dbReference type="EMBL" id="DWVS01000201">
    <property type="protein sequence ID" value="HJC87959.1"/>
    <property type="molecule type" value="Genomic_DNA"/>
</dbReference>
<dbReference type="SUPFAM" id="SSF52540">
    <property type="entry name" value="P-loop containing nucleoside triphosphate hydrolases"/>
    <property type="match status" value="1"/>
</dbReference>
<evidence type="ECO:0000313" key="5">
    <source>
        <dbReference type="EMBL" id="HJC87959.1"/>
    </source>
</evidence>
<proteinExistence type="inferred from homology"/>
<dbReference type="Pfam" id="PF07726">
    <property type="entry name" value="AAA_3"/>
    <property type="match status" value="1"/>
</dbReference>
<feature type="domain" description="AAA+ ATPase" evidence="4">
    <location>
        <begin position="32"/>
        <end position="173"/>
    </location>
</feature>
<dbReference type="InterPro" id="IPR003593">
    <property type="entry name" value="AAA+_ATPase"/>
</dbReference>
<comment type="similarity">
    <text evidence="3">Belongs to the MoxR family.</text>
</comment>
<evidence type="ECO:0000256" key="1">
    <source>
        <dbReference type="ARBA" id="ARBA00022741"/>
    </source>
</evidence>
<dbReference type="PIRSF" id="PIRSF002849">
    <property type="entry name" value="AAA_ATPase_chaperone_MoxR_prd"/>
    <property type="match status" value="1"/>
</dbReference>
<keyword evidence="1" id="KW-0547">Nucleotide-binding</keyword>
<evidence type="ECO:0000256" key="2">
    <source>
        <dbReference type="ARBA" id="ARBA00022840"/>
    </source>
</evidence>
<evidence type="ECO:0000256" key="3">
    <source>
        <dbReference type="ARBA" id="ARBA00061607"/>
    </source>
</evidence>